<dbReference type="PANTHER" id="PTHR30529">
    <property type="entry name" value="CYTOCHROME B561"/>
    <property type="match status" value="1"/>
</dbReference>
<evidence type="ECO:0000256" key="11">
    <source>
        <dbReference type="ARBA" id="ARBA00023136"/>
    </source>
</evidence>
<keyword evidence="5" id="KW-0349">Heme</keyword>
<keyword evidence="6 13" id="KW-0812">Transmembrane</keyword>
<sequence length="177" mass="19906">MSEKYHPVSISLHWLMLLLIVAVYACIELRELYPKGSDPREALKQWHFMLGLLVGILVVLRLYWRLTIRSPAIQPPPSAVQSKVAGLMHALLYLLMLGLPLAGWLILSAAGKPVPFFSFSLPPLISENRELAGMIKEWHESIGKAGYGLIGLHALSALWHHYVKRDNTLKRMLPGKP</sequence>
<keyword evidence="8" id="KW-0249">Electron transport</keyword>
<dbReference type="InterPro" id="IPR016174">
    <property type="entry name" value="Di-haem_cyt_TM"/>
</dbReference>
<reference evidence="15 16" key="1">
    <citation type="journal article" date="2019" name="Int. J. Syst. Evol. Microbiol.">
        <title>The Global Catalogue of Microorganisms (GCM) 10K type strain sequencing project: providing services to taxonomists for standard genome sequencing and annotation.</title>
        <authorList>
            <consortium name="The Broad Institute Genomics Platform"/>
            <consortium name="The Broad Institute Genome Sequencing Center for Infectious Disease"/>
            <person name="Wu L."/>
            <person name="Ma J."/>
        </authorList>
    </citation>
    <scope>NUCLEOTIDE SEQUENCE [LARGE SCALE GENOMIC DNA]</scope>
    <source>
        <strain evidence="15 16">JCM 13378</strain>
    </source>
</reference>
<evidence type="ECO:0000256" key="12">
    <source>
        <dbReference type="ARBA" id="ARBA00037975"/>
    </source>
</evidence>
<evidence type="ECO:0000256" key="1">
    <source>
        <dbReference type="ARBA" id="ARBA00001970"/>
    </source>
</evidence>
<proteinExistence type="inferred from homology"/>
<dbReference type="Pfam" id="PF01292">
    <property type="entry name" value="Ni_hydr_CYTB"/>
    <property type="match status" value="1"/>
</dbReference>
<keyword evidence="7" id="KW-0479">Metal-binding</keyword>
<dbReference type="EMBL" id="BAAAEI010000014">
    <property type="protein sequence ID" value="GAA0360816.1"/>
    <property type="molecule type" value="Genomic_DNA"/>
</dbReference>
<accession>A0ABN0XCJ8</accession>
<evidence type="ECO:0000256" key="7">
    <source>
        <dbReference type="ARBA" id="ARBA00022723"/>
    </source>
</evidence>
<dbReference type="RefSeq" id="WP_343845475.1">
    <property type="nucleotide sequence ID" value="NZ_BAAAEI010000014.1"/>
</dbReference>
<feature type="domain" description="Cytochrome b561 bacterial/Ni-hydrogenase" evidence="14">
    <location>
        <begin position="5"/>
        <end position="175"/>
    </location>
</feature>
<keyword evidence="10" id="KW-0408">Iron</keyword>
<keyword evidence="3" id="KW-0813">Transport</keyword>
<feature type="transmembrane region" description="Helical" evidence="13">
    <location>
        <begin position="12"/>
        <end position="33"/>
    </location>
</feature>
<evidence type="ECO:0000256" key="4">
    <source>
        <dbReference type="ARBA" id="ARBA00022475"/>
    </source>
</evidence>
<dbReference type="PROSITE" id="PS51257">
    <property type="entry name" value="PROKAR_LIPOPROTEIN"/>
    <property type="match status" value="1"/>
</dbReference>
<dbReference type="SUPFAM" id="SSF81342">
    <property type="entry name" value="Transmembrane di-heme cytochromes"/>
    <property type="match status" value="1"/>
</dbReference>
<comment type="caution">
    <text evidence="15">The sequence shown here is derived from an EMBL/GenBank/DDBJ whole genome shotgun (WGS) entry which is preliminary data.</text>
</comment>
<name>A0ABN0XCJ8_9ALTE</name>
<feature type="transmembrane region" description="Helical" evidence="13">
    <location>
        <begin position="45"/>
        <end position="64"/>
    </location>
</feature>
<comment type="cofactor">
    <cofactor evidence="1">
        <name>heme b</name>
        <dbReference type="ChEBI" id="CHEBI:60344"/>
    </cofactor>
</comment>
<evidence type="ECO:0000256" key="9">
    <source>
        <dbReference type="ARBA" id="ARBA00022989"/>
    </source>
</evidence>
<feature type="transmembrane region" description="Helical" evidence="13">
    <location>
        <begin position="145"/>
        <end position="163"/>
    </location>
</feature>
<comment type="subcellular location">
    <subcellularLocation>
        <location evidence="2">Cell membrane</location>
        <topology evidence="2">Multi-pass membrane protein</topology>
    </subcellularLocation>
</comment>
<gene>
    <name evidence="15" type="ORF">GCM10009092_26340</name>
</gene>
<keyword evidence="11 13" id="KW-0472">Membrane</keyword>
<organism evidence="15 16">
    <name type="scientific">Bowmanella denitrificans</name>
    <dbReference type="NCBI Taxonomy" id="366582"/>
    <lineage>
        <taxon>Bacteria</taxon>
        <taxon>Pseudomonadati</taxon>
        <taxon>Pseudomonadota</taxon>
        <taxon>Gammaproteobacteria</taxon>
        <taxon>Alteromonadales</taxon>
        <taxon>Alteromonadaceae</taxon>
        <taxon>Bowmanella</taxon>
    </lineage>
</organism>
<evidence type="ECO:0000259" key="14">
    <source>
        <dbReference type="Pfam" id="PF01292"/>
    </source>
</evidence>
<dbReference type="InterPro" id="IPR011577">
    <property type="entry name" value="Cyt_b561_bac/Ni-Hgenase"/>
</dbReference>
<evidence type="ECO:0000256" key="3">
    <source>
        <dbReference type="ARBA" id="ARBA00022448"/>
    </source>
</evidence>
<dbReference type="InterPro" id="IPR052168">
    <property type="entry name" value="Cytochrome_b561_oxidase"/>
</dbReference>
<evidence type="ECO:0000256" key="13">
    <source>
        <dbReference type="SAM" id="Phobius"/>
    </source>
</evidence>
<dbReference type="PANTHER" id="PTHR30529:SF3">
    <property type="entry name" value="CYTOCHROME B561 HOMOLOG 1"/>
    <property type="match status" value="1"/>
</dbReference>
<evidence type="ECO:0000313" key="15">
    <source>
        <dbReference type="EMBL" id="GAA0360816.1"/>
    </source>
</evidence>
<keyword evidence="9 13" id="KW-1133">Transmembrane helix</keyword>
<evidence type="ECO:0000256" key="2">
    <source>
        <dbReference type="ARBA" id="ARBA00004651"/>
    </source>
</evidence>
<evidence type="ECO:0000313" key="16">
    <source>
        <dbReference type="Proteomes" id="UP001501757"/>
    </source>
</evidence>
<evidence type="ECO:0000256" key="5">
    <source>
        <dbReference type="ARBA" id="ARBA00022617"/>
    </source>
</evidence>
<dbReference type="Proteomes" id="UP001501757">
    <property type="component" value="Unassembled WGS sequence"/>
</dbReference>
<dbReference type="Gene3D" id="1.20.950.20">
    <property type="entry name" value="Transmembrane di-heme cytochromes, Chain C"/>
    <property type="match status" value="1"/>
</dbReference>
<evidence type="ECO:0000256" key="6">
    <source>
        <dbReference type="ARBA" id="ARBA00022692"/>
    </source>
</evidence>
<keyword evidence="16" id="KW-1185">Reference proteome</keyword>
<keyword evidence="4" id="KW-1003">Cell membrane</keyword>
<feature type="transmembrane region" description="Helical" evidence="13">
    <location>
        <begin position="84"/>
        <end position="107"/>
    </location>
</feature>
<protein>
    <submittedName>
        <fullName evidence="15">Cytochrome b</fullName>
    </submittedName>
</protein>
<evidence type="ECO:0000256" key="8">
    <source>
        <dbReference type="ARBA" id="ARBA00022982"/>
    </source>
</evidence>
<evidence type="ECO:0000256" key="10">
    <source>
        <dbReference type="ARBA" id="ARBA00023004"/>
    </source>
</evidence>
<comment type="similarity">
    <text evidence="12">Belongs to the cytochrome b561 family.</text>
</comment>